<reference evidence="1 2" key="1">
    <citation type="submission" date="2021-07" db="EMBL/GenBank/DDBJ databases">
        <title>Clostridium weizhouense sp. nov., an anaerobic bacterium isolated from activated sludge of Petroleum wastewater.</title>
        <authorList>
            <person name="Li Q."/>
        </authorList>
    </citation>
    <scope>NUCLEOTIDE SEQUENCE [LARGE SCALE GENOMIC DNA]</scope>
    <source>
        <strain evidence="1 2">YB-6</strain>
    </source>
</reference>
<dbReference type="EMBL" id="JAHXPT010000002">
    <property type="protein sequence ID" value="MBW6409261.1"/>
    <property type="molecule type" value="Genomic_DNA"/>
</dbReference>
<organism evidence="1 2">
    <name type="scientific">Clostridium weizhouense</name>
    <dbReference type="NCBI Taxonomy" id="2859781"/>
    <lineage>
        <taxon>Bacteria</taxon>
        <taxon>Bacillati</taxon>
        <taxon>Bacillota</taxon>
        <taxon>Clostridia</taxon>
        <taxon>Eubacteriales</taxon>
        <taxon>Clostridiaceae</taxon>
        <taxon>Clostridium</taxon>
    </lineage>
</organism>
<comment type="caution">
    <text evidence="1">The sequence shown here is derived from an EMBL/GenBank/DDBJ whole genome shotgun (WGS) entry which is preliminary data.</text>
</comment>
<accession>A0ABS7ANJ8</accession>
<evidence type="ECO:0000313" key="1">
    <source>
        <dbReference type="EMBL" id="MBW6409261.1"/>
    </source>
</evidence>
<proteinExistence type="predicted"/>
<gene>
    <name evidence="1" type="ORF">KYD98_04090</name>
</gene>
<name>A0ABS7ANJ8_9CLOT</name>
<dbReference type="RefSeq" id="WP_219778309.1">
    <property type="nucleotide sequence ID" value="NZ_JAHXPT010000002.1"/>
</dbReference>
<evidence type="ECO:0000313" key="2">
    <source>
        <dbReference type="Proteomes" id="UP001519921"/>
    </source>
</evidence>
<keyword evidence="2" id="KW-1185">Reference proteome</keyword>
<dbReference type="Proteomes" id="UP001519921">
    <property type="component" value="Unassembled WGS sequence"/>
</dbReference>
<protein>
    <submittedName>
        <fullName evidence="1">Uncharacterized protein</fullName>
    </submittedName>
</protein>
<sequence length="168" mass="19444">MNKIFSIKCLSDKNALSDKLLQNIYVRTIRGSIVTDSSFKSLFDISISSDIINISSIKFQDMNLNIFNCKFTFNIISIDNFDKAIFSNYDYNFIINNKTFNKIENCELLLFDGYAYINSEFNIEFNIVVGLDFSTNNIPNNQIVNPTIENNSDFINDNIKLLFDKEFI</sequence>